<evidence type="ECO:0008006" key="3">
    <source>
        <dbReference type="Google" id="ProtNLM"/>
    </source>
</evidence>
<name>A0ABV5XXM1_ARTRM</name>
<accession>A0ABV5XXM1</accession>
<dbReference type="RefSeq" id="WP_234748070.1">
    <property type="nucleotide sequence ID" value="NZ_BAAAWN010000001.1"/>
</dbReference>
<comment type="caution">
    <text evidence="1">The sequence shown here is derived from an EMBL/GenBank/DDBJ whole genome shotgun (WGS) entry which is preliminary data.</text>
</comment>
<organism evidence="1 2">
    <name type="scientific">Arthrobacter ramosus</name>
    <dbReference type="NCBI Taxonomy" id="1672"/>
    <lineage>
        <taxon>Bacteria</taxon>
        <taxon>Bacillati</taxon>
        <taxon>Actinomycetota</taxon>
        <taxon>Actinomycetes</taxon>
        <taxon>Micrococcales</taxon>
        <taxon>Micrococcaceae</taxon>
        <taxon>Arthrobacter</taxon>
    </lineage>
</organism>
<protein>
    <recommendedName>
        <fullName evidence="3">Tyr recombinase domain-containing protein</fullName>
    </recommendedName>
</protein>
<evidence type="ECO:0000313" key="2">
    <source>
        <dbReference type="Proteomes" id="UP001589702"/>
    </source>
</evidence>
<gene>
    <name evidence="1" type="ORF">ACFFP1_06620</name>
</gene>
<dbReference type="EMBL" id="JBHMBC010000007">
    <property type="protein sequence ID" value="MFB9819171.1"/>
    <property type="molecule type" value="Genomic_DNA"/>
</dbReference>
<dbReference type="Proteomes" id="UP001589702">
    <property type="component" value="Unassembled WGS sequence"/>
</dbReference>
<proteinExistence type="predicted"/>
<sequence length="180" mass="20161">MPYTEHQISEFFRIADQQRTSNRRRTSTAHLCLGLGAGLFADEYLNVTSSSFRTVASTNVLVLAGERPRQIPISERYFLPLQEIAAQHPGEPLIGATGNGSNDRFNHLLSKVEYPGRIGNPVTTRLRTTWMQHMLAIPVSLSEFTAMAGILTTKSLTDLIPYIPERAPVLWYRSVAQYPT</sequence>
<reference evidence="1 2" key="1">
    <citation type="submission" date="2024-09" db="EMBL/GenBank/DDBJ databases">
        <authorList>
            <person name="Sun Q."/>
            <person name="Mori K."/>
        </authorList>
    </citation>
    <scope>NUCLEOTIDE SEQUENCE [LARGE SCALE GENOMIC DNA]</scope>
    <source>
        <strain evidence="1 2">JCM 1334</strain>
    </source>
</reference>
<evidence type="ECO:0000313" key="1">
    <source>
        <dbReference type="EMBL" id="MFB9819171.1"/>
    </source>
</evidence>
<keyword evidence="2" id="KW-1185">Reference proteome</keyword>